<evidence type="ECO:0000256" key="1">
    <source>
        <dbReference type="SAM" id="MobiDB-lite"/>
    </source>
</evidence>
<dbReference type="OrthoDB" id="33846at10239"/>
<feature type="transmembrane region" description="Helical" evidence="2">
    <location>
        <begin position="178"/>
        <end position="196"/>
    </location>
</feature>
<proteinExistence type="predicted"/>
<dbReference type="Proteomes" id="UP000204290">
    <property type="component" value="Segment"/>
</dbReference>
<accession>A0A1L3KN69</accession>
<keyword evidence="2" id="KW-0472">Membrane</keyword>
<dbReference type="EMBL" id="KX884456">
    <property type="protein sequence ID" value="APG78832.1"/>
    <property type="molecule type" value="Genomic_RNA"/>
</dbReference>
<feature type="region of interest" description="Disordered" evidence="1">
    <location>
        <begin position="138"/>
        <end position="161"/>
    </location>
</feature>
<evidence type="ECO:0000256" key="2">
    <source>
        <dbReference type="SAM" id="Phobius"/>
    </source>
</evidence>
<name>A0A1L3KN69_9RHAB</name>
<evidence type="ECO:0000313" key="4">
    <source>
        <dbReference type="Proteomes" id="UP000204290"/>
    </source>
</evidence>
<dbReference type="KEGG" id="vg:30853838"/>
<organism evidence="3">
    <name type="scientific">Wenling crustacean virus 11</name>
    <dbReference type="NCBI Taxonomy" id="1923480"/>
    <lineage>
        <taxon>Viruses</taxon>
        <taxon>Riboviria</taxon>
        <taxon>Orthornavirae</taxon>
        <taxon>Negarnaviricota</taxon>
        <taxon>Haploviricotina</taxon>
        <taxon>Monjiviricetes</taxon>
        <taxon>Mononegavirales</taxon>
        <taxon>Rhabdoviridae</taxon>
        <taxon>Deltarhabdovirinae</taxon>
        <taxon>Alphacrustrhavirus</taxon>
        <taxon>Alphacrustrhavirus zhejiang</taxon>
    </lineage>
</organism>
<sequence>MASGVASLERLIRSTDISLNSGRGITWNDQTLKKFWKRHYAVPNADLMKSIYTDFLSAYCGKFAGFQTGPLIRAAILSTLTPPGDKHMFGYVFKGVVPIYDPSAPPPPRATPTAKTQVPQQSAIQTELSSANTYLAKDNHDISSDDESDDEGDDEPITPPDIVGFQETMLKYIMIAPGNSYMVLGFLAMICFRIIVRDPKAIRLYFANQRRILALISSCTGVVMRTGIPAPTAAFLDDLVVSIPKGQTIASEVLADMTYLLIKSGPASPVVRFLEGGCMVHLSGNGLGLIDLIDRVANKYEVTIAMVLSLLLTSRSVKSVGRVVEFLVNAPKILSWKWSRAITDRAFQDLRVQNNLTLTGYVVALAAEADAESEIWKIRALEDLPAATKAQAIAWAKQYLILRDKETKTSHFEASAAYRRVAAGIESEEEESESDDGDISSDEDDAPWN</sequence>
<evidence type="ECO:0000313" key="3">
    <source>
        <dbReference type="EMBL" id="APG78832.1"/>
    </source>
</evidence>
<protein>
    <submittedName>
        <fullName evidence="3">Uncharacterized protein</fullName>
    </submittedName>
</protein>
<feature type="compositionally biased region" description="Acidic residues" evidence="1">
    <location>
        <begin position="144"/>
        <end position="156"/>
    </location>
</feature>
<keyword evidence="4" id="KW-1185">Reference proteome</keyword>
<feature type="compositionally biased region" description="Acidic residues" evidence="1">
    <location>
        <begin position="426"/>
        <end position="449"/>
    </location>
</feature>
<keyword evidence="2" id="KW-0812">Transmembrane</keyword>
<dbReference type="GeneID" id="30853838"/>
<keyword evidence="2" id="KW-1133">Transmembrane helix</keyword>
<dbReference type="RefSeq" id="YP_009336585.1">
    <property type="nucleotide sequence ID" value="NC_032781.1"/>
</dbReference>
<feature type="region of interest" description="Disordered" evidence="1">
    <location>
        <begin position="423"/>
        <end position="449"/>
    </location>
</feature>
<reference evidence="3" key="1">
    <citation type="journal article" date="2016" name="Nature">
        <title>Redefining the invertebrate RNA virosphere.</title>
        <authorList>
            <person name="Shi M."/>
            <person name="Lin X.D."/>
            <person name="Tian J.H."/>
            <person name="Chen L.J."/>
            <person name="Chen X."/>
            <person name="Li C.X."/>
            <person name="Qin X.C."/>
            <person name="Li J."/>
            <person name="Cao J.P."/>
            <person name="Eden J.S."/>
            <person name="Buchmann J."/>
            <person name="Wang W."/>
            <person name="Xu J."/>
            <person name="Holmes E.C."/>
            <person name="Zhang Y.Z."/>
        </authorList>
    </citation>
    <scope>NUCLEOTIDE SEQUENCE [LARGE SCALE GENOMIC DNA]</scope>
    <source>
        <strain evidence="3">WLJQ201798</strain>
    </source>
</reference>